<dbReference type="OrthoDB" id="4336274at2"/>
<evidence type="ECO:0000313" key="3">
    <source>
        <dbReference type="Proteomes" id="UP000199545"/>
    </source>
</evidence>
<dbReference type="EMBL" id="FORR01000034">
    <property type="protein sequence ID" value="SFJ90265.1"/>
    <property type="molecule type" value="Genomic_DNA"/>
</dbReference>
<protein>
    <submittedName>
        <fullName evidence="2">Bacitracin transport system permease protein</fullName>
    </submittedName>
</protein>
<feature type="transmembrane region" description="Helical" evidence="1">
    <location>
        <begin position="142"/>
        <end position="160"/>
    </location>
</feature>
<evidence type="ECO:0000313" key="2">
    <source>
        <dbReference type="EMBL" id="SFJ90265.1"/>
    </source>
</evidence>
<name>A0A1I3V4T1_9BACL</name>
<reference evidence="2 3" key="1">
    <citation type="submission" date="2016-10" db="EMBL/GenBank/DDBJ databases">
        <authorList>
            <person name="de Groot N.N."/>
        </authorList>
    </citation>
    <scope>NUCLEOTIDE SEQUENCE [LARGE SCALE GENOMIC DNA]</scope>
    <source>
        <strain evidence="2 3">DSM 44778</strain>
    </source>
</reference>
<feature type="transmembrane region" description="Helical" evidence="1">
    <location>
        <begin position="16"/>
        <end position="35"/>
    </location>
</feature>
<dbReference type="Pfam" id="PF12730">
    <property type="entry name" value="ABC2_membrane_4"/>
    <property type="match status" value="1"/>
</dbReference>
<keyword evidence="1" id="KW-1133">Transmembrane helix</keyword>
<sequence length="241" mass="27558">MWNLLRSEMLKLKNSYMLFVVFIGGVFMPGLLVIGRLVTNDGPRVWIEYFSTIETAMFIFLGMILFSLISSYVFTREYTEKTINFLFTYPIHRTKIFFGKLIVVYAVIVLTYCIQFLAILATGVFLMEDSLTSQMFTSQLKANGYSLLFQFALVPIYTLLGSVYKNLMVPIIISSICTVSNLLIFTSDYKEYSPFMAPGLPVFALKNTTINFTPIVIISLSTFFIFLIANLIYHTKADIHQ</sequence>
<feature type="transmembrane region" description="Helical" evidence="1">
    <location>
        <begin position="167"/>
        <end position="189"/>
    </location>
</feature>
<feature type="transmembrane region" description="Helical" evidence="1">
    <location>
        <begin position="96"/>
        <end position="122"/>
    </location>
</feature>
<dbReference type="Proteomes" id="UP000199545">
    <property type="component" value="Unassembled WGS sequence"/>
</dbReference>
<feature type="transmembrane region" description="Helical" evidence="1">
    <location>
        <begin position="209"/>
        <end position="233"/>
    </location>
</feature>
<feature type="transmembrane region" description="Helical" evidence="1">
    <location>
        <begin position="55"/>
        <end position="75"/>
    </location>
</feature>
<gene>
    <name evidence="2" type="ORF">SAMN05421852_13415</name>
</gene>
<keyword evidence="1" id="KW-0812">Transmembrane</keyword>
<keyword evidence="1" id="KW-0472">Membrane</keyword>
<dbReference type="RefSeq" id="WP_093231719.1">
    <property type="nucleotide sequence ID" value="NZ_FORR01000034.1"/>
</dbReference>
<accession>A0A1I3V4T1</accession>
<dbReference type="STRING" id="46223.SAMN05421852_13415"/>
<keyword evidence="3" id="KW-1185">Reference proteome</keyword>
<proteinExistence type="predicted"/>
<dbReference type="AlphaFoldDB" id="A0A1I3V4T1"/>
<evidence type="ECO:0000256" key="1">
    <source>
        <dbReference type="SAM" id="Phobius"/>
    </source>
</evidence>
<organism evidence="2 3">
    <name type="scientific">Thermoflavimicrobium dichotomicum</name>
    <dbReference type="NCBI Taxonomy" id="46223"/>
    <lineage>
        <taxon>Bacteria</taxon>
        <taxon>Bacillati</taxon>
        <taxon>Bacillota</taxon>
        <taxon>Bacilli</taxon>
        <taxon>Bacillales</taxon>
        <taxon>Thermoactinomycetaceae</taxon>
        <taxon>Thermoflavimicrobium</taxon>
    </lineage>
</organism>